<dbReference type="EMBL" id="EAAA01001795">
    <property type="status" value="NOT_ANNOTATED_CDS"/>
    <property type="molecule type" value="Genomic_DNA"/>
</dbReference>
<dbReference type="AlphaFoldDB" id="F6S5W1"/>
<organism evidence="1 2">
    <name type="scientific">Ciona intestinalis</name>
    <name type="common">Transparent sea squirt</name>
    <name type="synonym">Ascidia intestinalis</name>
    <dbReference type="NCBI Taxonomy" id="7719"/>
    <lineage>
        <taxon>Eukaryota</taxon>
        <taxon>Metazoa</taxon>
        <taxon>Chordata</taxon>
        <taxon>Tunicata</taxon>
        <taxon>Ascidiacea</taxon>
        <taxon>Phlebobranchia</taxon>
        <taxon>Cionidae</taxon>
        <taxon>Ciona</taxon>
    </lineage>
</organism>
<evidence type="ECO:0000313" key="1">
    <source>
        <dbReference type="Ensembl" id="ENSCINP00000023302.2"/>
    </source>
</evidence>
<reference evidence="2" key="1">
    <citation type="journal article" date="2002" name="Science">
        <title>The draft genome of Ciona intestinalis: insights into chordate and vertebrate origins.</title>
        <authorList>
            <person name="Dehal P."/>
            <person name="Satou Y."/>
            <person name="Campbell R.K."/>
            <person name="Chapman J."/>
            <person name="Degnan B."/>
            <person name="De Tomaso A."/>
            <person name="Davidson B."/>
            <person name="Di Gregorio A."/>
            <person name="Gelpke M."/>
            <person name="Goodstein D.M."/>
            <person name="Harafuji N."/>
            <person name="Hastings K.E."/>
            <person name="Ho I."/>
            <person name="Hotta K."/>
            <person name="Huang W."/>
            <person name="Kawashima T."/>
            <person name="Lemaire P."/>
            <person name="Martinez D."/>
            <person name="Meinertzhagen I.A."/>
            <person name="Necula S."/>
            <person name="Nonaka M."/>
            <person name="Putnam N."/>
            <person name="Rash S."/>
            <person name="Saiga H."/>
            <person name="Satake M."/>
            <person name="Terry A."/>
            <person name="Yamada L."/>
            <person name="Wang H.G."/>
            <person name="Awazu S."/>
            <person name="Azumi K."/>
            <person name="Boore J."/>
            <person name="Branno M."/>
            <person name="Chin-Bow S."/>
            <person name="DeSantis R."/>
            <person name="Doyle S."/>
            <person name="Francino P."/>
            <person name="Keys D.N."/>
            <person name="Haga S."/>
            <person name="Hayashi H."/>
            <person name="Hino K."/>
            <person name="Imai K.S."/>
            <person name="Inaba K."/>
            <person name="Kano S."/>
            <person name="Kobayashi K."/>
            <person name="Kobayashi M."/>
            <person name="Lee B.I."/>
            <person name="Makabe K.W."/>
            <person name="Manohar C."/>
            <person name="Matassi G."/>
            <person name="Medina M."/>
            <person name="Mochizuki Y."/>
            <person name="Mount S."/>
            <person name="Morishita T."/>
            <person name="Miura S."/>
            <person name="Nakayama A."/>
            <person name="Nishizaka S."/>
            <person name="Nomoto H."/>
            <person name="Ohta F."/>
            <person name="Oishi K."/>
            <person name="Rigoutsos I."/>
            <person name="Sano M."/>
            <person name="Sasaki A."/>
            <person name="Sasakura Y."/>
            <person name="Shoguchi E."/>
            <person name="Shin-i T."/>
            <person name="Spagnuolo A."/>
            <person name="Stainier D."/>
            <person name="Suzuki M.M."/>
            <person name="Tassy O."/>
            <person name="Takatori N."/>
            <person name="Tokuoka M."/>
            <person name="Yagi K."/>
            <person name="Yoshizaki F."/>
            <person name="Wada S."/>
            <person name="Zhang C."/>
            <person name="Hyatt P.D."/>
            <person name="Larimer F."/>
            <person name="Detter C."/>
            <person name="Doggett N."/>
            <person name="Glavina T."/>
            <person name="Hawkins T."/>
            <person name="Richardson P."/>
            <person name="Lucas S."/>
            <person name="Kohara Y."/>
            <person name="Levine M."/>
            <person name="Satoh N."/>
            <person name="Rokhsar D.S."/>
        </authorList>
    </citation>
    <scope>NUCLEOTIDE SEQUENCE [LARGE SCALE GENOMIC DNA]</scope>
</reference>
<accession>F6S5W1</accession>
<evidence type="ECO:0000313" key="2">
    <source>
        <dbReference type="Proteomes" id="UP000008144"/>
    </source>
</evidence>
<dbReference type="Proteomes" id="UP000008144">
    <property type="component" value="Chromosome 3"/>
</dbReference>
<reference evidence="1" key="2">
    <citation type="journal article" date="2008" name="Genome Biol.">
        <title>Improved genome assembly and evidence-based global gene model set for the chordate Ciona intestinalis: new insight into intron and operon populations.</title>
        <authorList>
            <person name="Satou Y."/>
            <person name="Mineta K."/>
            <person name="Ogasawara M."/>
            <person name="Sasakura Y."/>
            <person name="Shoguchi E."/>
            <person name="Ueno K."/>
            <person name="Yamada L."/>
            <person name="Matsumoto J."/>
            <person name="Wasserscheid J."/>
            <person name="Dewar K."/>
            <person name="Wiley G.B."/>
            <person name="Macmil S.L."/>
            <person name="Roe B.A."/>
            <person name="Zeller R.W."/>
            <person name="Hastings K.E."/>
            <person name="Lemaire P."/>
            <person name="Lindquist E."/>
            <person name="Endo T."/>
            <person name="Hotta K."/>
            <person name="Inaba K."/>
        </authorList>
    </citation>
    <scope>NUCLEOTIDE SEQUENCE [LARGE SCALE GENOMIC DNA]</scope>
    <source>
        <strain evidence="1">wild type</strain>
    </source>
</reference>
<sequence>FSLHHKYCAFCYSSERTRVPWSISQCFWNRGCSWGNRWRIFRFLHRAVCTKVFFFDTGLHEHIFILSMHSYCIVRGIPYRRNGETIQRFLLWIAFLRRCFSSDAAATSDYSIIFSVKIEEV</sequence>
<proteinExistence type="predicted"/>
<dbReference type="Ensembl" id="ENSCINT00000023548.2">
    <property type="protein sequence ID" value="ENSCINP00000023302.2"/>
    <property type="gene ID" value="ENSCING00000012502.2"/>
</dbReference>
<reference evidence="1" key="4">
    <citation type="submission" date="2025-09" db="UniProtKB">
        <authorList>
            <consortium name="Ensembl"/>
        </authorList>
    </citation>
    <scope>IDENTIFICATION</scope>
</reference>
<protein>
    <submittedName>
        <fullName evidence="1">Uncharacterized protein</fullName>
    </submittedName>
</protein>
<name>F6S5W1_CIOIN</name>
<dbReference type="InParanoid" id="F6S5W1"/>
<keyword evidence="2" id="KW-1185">Reference proteome</keyword>
<reference evidence="1" key="3">
    <citation type="submission" date="2025-08" db="UniProtKB">
        <authorList>
            <consortium name="Ensembl"/>
        </authorList>
    </citation>
    <scope>IDENTIFICATION</scope>
</reference>
<dbReference type="HOGENOM" id="CLU_2043303_0_0_1"/>